<name>A0A426X761_ENSVE</name>
<dbReference type="GO" id="GO:0022857">
    <property type="term" value="F:transmembrane transporter activity"/>
    <property type="evidence" value="ECO:0007669"/>
    <property type="project" value="InterPro"/>
</dbReference>
<dbReference type="Gene3D" id="1.20.1250.20">
    <property type="entry name" value="MFS general substrate transporter like domains"/>
    <property type="match status" value="1"/>
</dbReference>
<keyword evidence="4 6" id="KW-1133">Transmembrane helix</keyword>
<evidence type="ECO:0000256" key="4">
    <source>
        <dbReference type="ARBA" id="ARBA00022989"/>
    </source>
</evidence>
<dbReference type="InterPro" id="IPR036259">
    <property type="entry name" value="MFS_trans_sf"/>
</dbReference>
<organism evidence="7 8">
    <name type="scientific">Ensete ventricosum</name>
    <name type="common">Abyssinian banana</name>
    <name type="synonym">Musa ensete</name>
    <dbReference type="NCBI Taxonomy" id="4639"/>
    <lineage>
        <taxon>Eukaryota</taxon>
        <taxon>Viridiplantae</taxon>
        <taxon>Streptophyta</taxon>
        <taxon>Embryophyta</taxon>
        <taxon>Tracheophyta</taxon>
        <taxon>Spermatophyta</taxon>
        <taxon>Magnoliopsida</taxon>
        <taxon>Liliopsida</taxon>
        <taxon>Zingiberales</taxon>
        <taxon>Musaceae</taxon>
        <taxon>Ensete</taxon>
    </lineage>
</organism>
<feature type="transmembrane region" description="Helical" evidence="6">
    <location>
        <begin position="208"/>
        <end position="227"/>
    </location>
</feature>
<evidence type="ECO:0000256" key="6">
    <source>
        <dbReference type="SAM" id="Phobius"/>
    </source>
</evidence>
<evidence type="ECO:0000256" key="1">
    <source>
        <dbReference type="ARBA" id="ARBA00004141"/>
    </source>
</evidence>
<keyword evidence="5 6" id="KW-0472">Membrane</keyword>
<feature type="transmembrane region" description="Helical" evidence="6">
    <location>
        <begin position="37"/>
        <end position="61"/>
    </location>
</feature>
<comment type="similarity">
    <text evidence="2">Belongs to the major facilitator superfamily. Proton-dependent oligopeptide transporter (POT/PTR) (TC 2.A.17) family.</text>
</comment>
<comment type="caution">
    <text evidence="7">The sequence shown here is derived from an EMBL/GenBank/DDBJ whole genome shotgun (WGS) entry which is preliminary data.</text>
</comment>
<dbReference type="AlphaFoldDB" id="A0A426X761"/>
<dbReference type="GO" id="GO:0016020">
    <property type="term" value="C:membrane"/>
    <property type="evidence" value="ECO:0007669"/>
    <property type="project" value="UniProtKB-SubCell"/>
</dbReference>
<proteinExistence type="inferred from homology"/>
<sequence>MVTDPLLSRSNPDYVVGAIDYSGRPASRSASGRWTSALFIIGTAIPFSSALSSSISADRLIRINWTQRWRLLRGSPSTVLLPRPLPDHCHRLPALHAGPFPPFHFFFSRFMWKFLTFILSPNGRNQSLAMLTLSSLLPSLHLAKCGDTTVDPGGCPPSPSSVAFFYASLYLMAFAQGGHKLCVQAFGADQFDEDHPGECVAKSSFFNWWYLGFSGGVLVAVVILSYVQDYISWGLGFGIPCVAMLLALLVFLLGTNTYRFYPLEQNSHFACMGRTVHLASEEDRGGLNSM</sequence>
<dbReference type="Proteomes" id="UP000287651">
    <property type="component" value="Unassembled WGS sequence"/>
</dbReference>
<reference evidence="7 8" key="1">
    <citation type="journal article" date="2014" name="Agronomy (Basel)">
        <title>A Draft Genome Sequence for Ensete ventricosum, the Drought-Tolerant Tree Against Hunger.</title>
        <authorList>
            <person name="Harrison J."/>
            <person name="Moore K.A."/>
            <person name="Paszkiewicz K."/>
            <person name="Jones T."/>
            <person name="Grant M."/>
            <person name="Ambacheew D."/>
            <person name="Muzemil S."/>
            <person name="Studholme D.J."/>
        </authorList>
    </citation>
    <scope>NUCLEOTIDE SEQUENCE [LARGE SCALE GENOMIC DNA]</scope>
</reference>
<evidence type="ECO:0000256" key="2">
    <source>
        <dbReference type="ARBA" id="ARBA00005982"/>
    </source>
</evidence>
<dbReference type="PANTHER" id="PTHR11654">
    <property type="entry name" value="OLIGOPEPTIDE TRANSPORTER-RELATED"/>
    <property type="match status" value="1"/>
</dbReference>
<feature type="transmembrane region" description="Helical" evidence="6">
    <location>
        <begin position="233"/>
        <end position="253"/>
    </location>
</feature>
<evidence type="ECO:0000256" key="3">
    <source>
        <dbReference type="ARBA" id="ARBA00022692"/>
    </source>
</evidence>
<gene>
    <name evidence="7" type="ORF">B296_00046468</name>
</gene>
<dbReference type="EMBL" id="AMZH03025250">
    <property type="protein sequence ID" value="RRT35294.1"/>
    <property type="molecule type" value="Genomic_DNA"/>
</dbReference>
<keyword evidence="3 6" id="KW-0812">Transmembrane</keyword>
<evidence type="ECO:0000256" key="5">
    <source>
        <dbReference type="ARBA" id="ARBA00023136"/>
    </source>
</evidence>
<protein>
    <submittedName>
        <fullName evidence="7">Uncharacterized protein</fullName>
    </submittedName>
</protein>
<evidence type="ECO:0000313" key="8">
    <source>
        <dbReference type="Proteomes" id="UP000287651"/>
    </source>
</evidence>
<dbReference type="Pfam" id="PF00854">
    <property type="entry name" value="PTR2"/>
    <property type="match status" value="1"/>
</dbReference>
<evidence type="ECO:0000313" key="7">
    <source>
        <dbReference type="EMBL" id="RRT35294.1"/>
    </source>
</evidence>
<accession>A0A426X761</accession>
<comment type="subcellular location">
    <subcellularLocation>
        <location evidence="1">Membrane</location>
        <topology evidence="1">Multi-pass membrane protein</topology>
    </subcellularLocation>
</comment>
<dbReference type="SUPFAM" id="SSF103473">
    <property type="entry name" value="MFS general substrate transporter"/>
    <property type="match status" value="1"/>
</dbReference>
<dbReference type="InterPro" id="IPR000109">
    <property type="entry name" value="POT_fam"/>
</dbReference>